<organism evidence="4 5">
    <name type="scientific">Corallococcus coralloides</name>
    <name type="common">Myxococcus coralloides</name>
    <dbReference type="NCBI Taxonomy" id="184914"/>
    <lineage>
        <taxon>Bacteria</taxon>
        <taxon>Pseudomonadati</taxon>
        <taxon>Myxococcota</taxon>
        <taxon>Myxococcia</taxon>
        <taxon>Myxococcales</taxon>
        <taxon>Cystobacterineae</taxon>
        <taxon>Myxococcaceae</taxon>
        <taxon>Corallococcus</taxon>
    </lineage>
</organism>
<gene>
    <name evidence="4" type="ORF">EJ065_1628</name>
</gene>
<dbReference type="Proteomes" id="UP000288758">
    <property type="component" value="Chromosome"/>
</dbReference>
<proteinExistence type="inferred from homology"/>
<dbReference type="InterPro" id="IPR051276">
    <property type="entry name" value="Saccharopine_DH-like_oxidrdct"/>
</dbReference>
<dbReference type="PANTHER" id="PTHR12286:SF5">
    <property type="entry name" value="SACCHAROPINE DEHYDROGENASE-LIKE OXIDOREDUCTASE"/>
    <property type="match status" value="1"/>
</dbReference>
<reference evidence="4 5" key="1">
    <citation type="submission" date="2018-12" db="EMBL/GenBank/DDBJ databases">
        <title>Complete Genome Sequence of the Corallopyronin A producing Myxobacterium Corallococcus coralloides B035.</title>
        <authorList>
            <person name="Bouhired S.M."/>
            <person name="Rupp O."/>
            <person name="Blom J."/>
            <person name="Schaeberle T.F."/>
            <person name="Kehraus S."/>
            <person name="Schiefer A."/>
            <person name="Pfarr K."/>
            <person name="Goesmann A."/>
            <person name="Hoerauf A."/>
            <person name="Koenig G.M."/>
        </authorList>
    </citation>
    <scope>NUCLEOTIDE SEQUENCE [LARGE SCALE GENOMIC DNA]</scope>
    <source>
        <strain evidence="4 5">B035</strain>
    </source>
</reference>
<dbReference type="Gene3D" id="3.40.50.720">
    <property type="entry name" value="NAD(P)-binding Rossmann-like Domain"/>
    <property type="match status" value="1"/>
</dbReference>
<dbReference type="PANTHER" id="PTHR12286">
    <property type="entry name" value="SACCHAROPINE DEHYDROGENASE-LIKE OXIDOREDUCTASE"/>
    <property type="match status" value="1"/>
</dbReference>
<dbReference type="RefSeq" id="WP_128795410.1">
    <property type="nucleotide sequence ID" value="NZ_CP034669.1"/>
</dbReference>
<evidence type="ECO:0000313" key="4">
    <source>
        <dbReference type="EMBL" id="QAT83227.1"/>
    </source>
</evidence>
<dbReference type="GO" id="GO:0009247">
    <property type="term" value="P:glycolipid biosynthetic process"/>
    <property type="evidence" value="ECO:0007669"/>
    <property type="project" value="TreeGrafter"/>
</dbReference>
<dbReference type="Pfam" id="PF03435">
    <property type="entry name" value="Sacchrp_dh_NADP"/>
    <property type="match status" value="1"/>
</dbReference>
<name>A0A410RMN5_CORCK</name>
<feature type="region of interest" description="Disordered" evidence="2">
    <location>
        <begin position="212"/>
        <end position="237"/>
    </location>
</feature>
<dbReference type="InterPro" id="IPR005097">
    <property type="entry name" value="Sacchrp_dh_NADP-bd"/>
</dbReference>
<evidence type="ECO:0000256" key="2">
    <source>
        <dbReference type="SAM" id="MobiDB-lite"/>
    </source>
</evidence>
<evidence type="ECO:0000313" key="5">
    <source>
        <dbReference type="Proteomes" id="UP000288758"/>
    </source>
</evidence>
<feature type="domain" description="Saccharopine dehydrogenase NADP binding" evidence="3">
    <location>
        <begin position="11"/>
        <end position="143"/>
    </location>
</feature>
<dbReference type="GO" id="GO:0005886">
    <property type="term" value="C:plasma membrane"/>
    <property type="evidence" value="ECO:0007669"/>
    <property type="project" value="TreeGrafter"/>
</dbReference>
<dbReference type="SUPFAM" id="SSF51735">
    <property type="entry name" value="NAD(P)-binding Rossmann-fold domains"/>
    <property type="match status" value="1"/>
</dbReference>
<protein>
    <submittedName>
        <fullName evidence="4">Trans-acting enoyl reductase</fullName>
    </submittedName>
</protein>
<sequence length="420" mass="45341">MVHDKKPAFDIILWGATGFTGRLVAEYLARNQDAHRAKWALAGRDEGKLEQVRSELVKVRPEFADLPVVLADAKDAASLDAMVARTRVIISTVGPYARYGNELVAACVRAGTDYCDLTGEVQFMRKTIDAHDARARETGARIVHTCGFDSIPSDLGTLMVQDYMRERHGGHCDQVRFHLTRMRGGFSGGTIASMMDTLAAVKAEPSLKKVLTSAHALDPEPSRGTKEERDLATVKKSPDTGTWTAPFVMASVNTRVVRRSNALLGFPWGRDFFYSEVSDFGPGPKGLALATATTAGLGGFMVLSNVDPVRELLEKHVLPAPGEGPSATVRERGHFEVRLLGEGHSPKSGQRVKVEGKVAAKGDPGYAATARMLAESALCLAFDTIPKRGGVLTPASAMGMVLVERLRKAGMTFEVHDRAA</sequence>
<feature type="compositionally biased region" description="Basic and acidic residues" evidence="2">
    <location>
        <begin position="217"/>
        <end position="237"/>
    </location>
</feature>
<dbReference type="FunFam" id="3.40.50.720:FF:000413">
    <property type="entry name" value="Trans-acting enoyl reductase"/>
    <property type="match status" value="1"/>
</dbReference>
<comment type="similarity">
    <text evidence="1">Belongs to the saccharopine dehydrogenase family. Enoyl reductase subfamily.</text>
</comment>
<dbReference type="EMBL" id="CP034669">
    <property type="protein sequence ID" value="QAT83227.1"/>
    <property type="molecule type" value="Genomic_DNA"/>
</dbReference>
<evidence type="ECO:0000256" key="1">
    <source>
        <dbReference type="ARBA" id="ARBA00010591"/>
    </source>
</evidence>
<evidence type="ECO:0000259" key="3">
    <source>
        <dbReference type="Pfam" id="PF03435"/>
    </source>
</evidence>
<accession>A0A410RMN5</accession>
<dbReference type="AlphaFoldDB" id="A0A410RMN5"/>
<dbReference type="InterPro" id="IPR036291">
    <property type="entry name" value="NAD(P)-bd_dom_sf"/>
</dbReference>